<evidence type="ECO:0000256" key="3">
    <source>
        <dbReference type="ARBA" id="ARBA00023163"/>
    </source>
</evidence>
<comment type="caution">
    <text evidence="4">The sequence shown here is derived from an EMBL/GenBank/DDBJ whole genome shotgun (WGS) entry which is preliminary data.</text>
</comment>
<organism evidence="4 5">
    <name type="scientific">Pseudonocardia sulfidoxydans NBRC 16205</name>
    <dbReference type="NCBI Taxonomy" id="1223511"/>
    <lineage>
        <taxon>Bacteria</taxon>
        <taxon>Bacillati</taxon>
        <taxon>Actinomycetota</taxon>
        <taxon>Actinomycetes</taxon>
        <taxon>Pseudonocardiales</taxon>
        <taxon>Pseudonocardiaceae</taxon>
        <taxon>Pseudonocardia</taxon>
    </lineage>
</organism>
<reference evidence="4 5" key="1">
    <citation type="submission" date="2019-07" db="EMBL/GenBank/DDBJ databases">
        <title>Whole genome shotgun sequence of Pseudonocardia sulfidoxydans NBRC 16205.</title>
        <authorList>
            <person name="Hosoyama A."/>
            <person name="Uohara A."/>
            <person name="Ohji S."/>
            <person name="Ichikawa N."/>
        </authorList>
    </citation>
    <scope>NUCLEOTIDE SEQUENCE [LARGE SCALE GENOMIC DNA]</scope>
    <source>
        <strain evidence="4 5">NBRC 16205</strain>
    </source>
</reference>
<dbReference type="SUPFAM" id="SSF48008">
    <property type="entry name" value="GntR ligand-binding domain-like"/>
    <property type="match status" value="1"/>
</dbReference>
<proteinExistence type="predicted"/>
<keyword evidence="3" id="KW-0804">Transcription</keyword>
<evidence type="ECO:0000256" key="1">
    <source>
        <dbReference type="ARBA" id="ARBA00023015"/>
    </source>
</evidence>
<dbReference type="Gene3D" id="1.20.120.530">
    <property type="entry name" value="GntR ligand-binding domain-like"/>
    <property type="match status" value="1"/>
</dbReference>
<dbReference type="AlphaFoldDB" id="A0A511DQ76"/>
<dbReference type="RefSeq" id="WP_186817215.1">
    <property type="nucleotide sequence ID" value="NZ_BJVJ01000094.1"/>
</dbReference>
<dbReference type="InterPro" id="IPR008920">
    <property type="entry name" value="TF_FadR/GntR_C"/>
</dbReference>
<sequence>MLRHDEIVTAVTRSDPGGAEAACREHIRSVFADLINALPEQLTRTPTA</sequence>
<dbReference type="Proteomes" id="UP000321685">
    <property type="component" value="Unassembled WGS sequence"/>
</dbReference>
<keyword evidence="2" id="KW-0238">DNA-binding</keyword>
<accession>A0A511DQ76</accession>
<evidence type="ECO:0000313" key="5">
    <source>
        <dbReference type="Proteomes" id="UP000321685"/>
    </source>
</evidence>
<keyword evidence="1" id="KW-0805">Transcription regulation</keyword>
<keyword evidence="5" id="KW-1185">Reference proteome</keyword>
<dbReference type="GO" id="GO:0003677">
    <property type="term" value="F:DNA binding"/>
    <property type="evidence" value="ECO:0007669"/>
    <property type="project" value="UniProtKB-KW"/>
</dbReference>
<dbReference type="EMBL" id="BJVJ01000094">
    <property type="protein sequence ID" value="GEL26507.1"/>
    <property type="molecule type" value="Genomic_DNA"/>
</dbReference>
<name>A0A511DQ76_9PSEU</name>
<protein>
    <submittedName>
        <fullName evidence="4">Uncharacterized protein</fullName>
    </submittedName>
</protein>
<evidence type="ECO:0000256" key="2">
    <source>
        <dbReference type="ARBA" id="ARBA00023125"/>
    </source>
</evidence>
<gene>
    <name evidence="4" type="ORF">PSU4_54610</name>
</gene>
<evidence type="ECO:0000313" key="4">
    <source>
        <dbReference type="EMBL" id="GEL26507.1"/>
    </source>
</evidence>